<feature type="compositionally biased region" description="Basic residues" evidence="1">
    <location>
        <begin position="221"/>
        <end position="230"/>
    </location>
</feature>
<feature type="compositionally biased region" description="Low complexity" evidence="1">
    <location>
        <begin position="456"/>
        <end position="499"/>
    </location>
</feature>
<gene>
    <name evidence="2" type="ORF">BCV69DRAFT_283512</name>
</gene>
<feature type="compositionally biased region" description="Acidic residues" evidence="1">
    <location>
        <begin position="240"/>
        <end position="255"/>
    </location>
</feature>
<reference evidence="2 3" key="1">
    <citation type="journal article" date="2018" name="Mol. Biol. Evol.">
        <title>Broad Genomic Sampling Reveals a Smut Pathogenic Ancestry of the Fungal Clade Ustilaginomycotina.</title>
        <authorList>
            <person name="Kijpornyongpan T."/>
            <person name="Mondo S.J."/>
            <person name="Barry K."/>
            <person name="Sandor L."/>
            <person name="Lee J."/>
            <person name="Lipzen A."/>
            <person name="Pangilinan J."/>
            <person name="LaButti K."/>
            <person name="Hainaut M."/>
            <person name="Henrissat B."/>
            <person name="Grigoriev I.V."/>
            <person name="Spatafora J.W."/>
            <person name="Aime M.C."/>
        </authorList>
    </citation>
    <scope>NUCLEOTIDE SEQUENCE [LARGE SCALE GENOMIC DNA]</scope>
    <source>
        <strain evidence="2 3">MCA 4718</strain>
    </source>
</reference>
<feature type="compositionally biased region" description="Low complexity" evidence="1">
    <location>
        <begin position="138"/>
        <end position="149"/>
    </location>
</feature>
<feature type="region of interest" description="Disordered" evidence="1">
    <location>
        <begin position="606"/>
        <end position="647"/>
    </location>
</feature>
<dbReference type="EMBL" id="KZ819329">
    <property type="protein sequence ID" value="PWN19987.1"/>
    <property type="molecule type" value="Genomic_DNA"/>
</dbReference>
<feature type="compositionally biased region" description="Basic residues" evidence="1">
    <location>
        <begin position="101"/>
        <end position="114"/>
    </location>
</feature>
<evidence type="ECO:0000313" key="2">
    <source>
        <dbReference type="EMBL" id="PWN19987.1"/>
    </source>
</evidence>
<evidence type="ECO:0000256" key="1">
    <source>
        <dbReference type="SAM" id="MobiDB-lite"/>
    </source>
</evidence>
<proteinExistence type="predicted"/>
<dbReference type="AlphaFoldDB" id="A0A316U435"/>
<feature type="compositionally biased region" description="Basic and acidic residues" evidence="1">
    <location>
        <begin position="431"/>
        <end position="451"/>
    </location>
</feature>
<feature type="compositionally biased region" description="Gly residues" evidence="1">
    <location>
        <begin position="619"/>
        <end position="633"/>
    </location>
</feature>
<feature type="region of interest" description="Disordered" evidence="1">
    <location>
        <begin position="1"/>
        <end position="500"/>
    </location>
</feature>
<name>A0A316U435_9BASI</name>
<feature type="compositionally biased region" description="Acidic residues" evidence="1">
    <location>
        <begin position="182"/>
        <end position="192"/>
    </location>
</feature>
<dbReference type="OrthoDB" id="10682907at2759"/>
<dbReference type="GeneID" id="37014470"/>
<feature type="compositionally biased region" description="Low complexity" evidence="1">
    <location>
        <begin position="1"/>
        <end position="17"/>
    </location>
</feature>
<feature type="compositionally biased region" description="Low complexity" evidence="1">
    <location>
        <begin position="325"/>
        <end position="342"/>
    </location>
</feature>
<feature type="compositionally biased region" description="Low complexity" evidence="1">
    <location>
        <begin position="353"/>
        <end position="372"/>
    </location>
</feature>
<protein>
    <submittedName>
        <fullName evidence="2">Uncharacterized protein</fullName>
    </submittedName>
</protein>
<sequence length="647" mass="66467">MAPSSPASSDSSGLSSAPPTPPQTPGRPSTPGRRDADTQPVELSMQKAAPSSRSSQRGARAKRGSEAQDTPQPKAKRGAGSKGEVSSTPAAASEDPPAPRSQKKLTVKLTRKGKGKNDTPGASSASPPIGEAQPLPPASSDASHPPSSDFRAQLKDLADSEDEEGGNVVKPRKRRGGGAAIADDDEEEEEAEPASTSASRTSIILKRKRNQASSDASRRDSSKKKFKKRTLSQPERATDSDEDFIGQGDDSDDVMSDVGSEESANGGEDYAEKAAGLVDGDEDFAPVKGQKKQGGAKVAGKAAKKGKAGEPSTAIARPPPKKGDASAGAAGTAASKAAIARKGSVKVEPKTVTSTIRASAAATSTSTTSSPAGIRPSAAGQPAGANVQKRPPQLNKPKASLSMWDSLVGSSSKPAAPAQPPKPAQPAAAIKGKEEQRVGTENQGEKAKDQNSTRATPSGGIQGTTGSSGSSLPRPLGISRPSGLQSSTSASHSGSNSHGNFRDSTITIHITPGLNGQHWDKSAYRSLRLLDKERYRLPPSQDLFDLLEDAEVIVGFEEEWRAKRIMAGAGVGGQMRYASSKPTQYGAGREYARGTVRELLKGRRKVTSAPALAAANGTAEGGAEAGGGGGGAQSGEEMKTNQGQAER</sequence>
<organism evidence="2 3">
    <name type="scientific">Pseudomicrostroma glucosiphilum</name>
    <dbReference type="NCBI Taxonomy" id="1684307"/>
    <lineage>
        <taxon>Eukaryota</taxon>
        <taxon>Fungi</taxon>
        <taxon>Dikarya</taxon>
        <taxon>Basidiomycota</taxon>
        <taxon>Ustilaginomycotina</taxon>
        <taxon>Exobasidiomycetes</taxon>
        <taxon>Microstromatales</taxon>
        <taxon>Microstromatales incertae sedis</taxon>
        <taxon>Pseudomicrostroma</taxon>
    </lineage>
</organism>
<keyword evidence="3" id="KW-1185">Reference proteome</keyword>
<dbReference type="RefSeq" id="XP_025347147.1">
    <property type="nucleotide sequence ID" value="XM_025492736.1"/>
</dbReference>
<evidence type="ECO:0000313" key="3">
    <source>
        <dbReference type="Proteomes" id="UP000245942"/>
    </source>
</evidence>
<accession>A0A316U435</accession>
<feature type="compositionally biased region" description="Low complexity" evidence="1">
    <location>
        <begin position="609"/>
        <end position="618"/>
    </location>
</feature>
<dbReference type="Proteomes" id="UP000245942">
    <property type="component" value="Unassembled WGS sequence"/>
</dbReference>